<keyword evidence="2" id="KW-1185">Reference proteome</keyword>
<dbReference type="Proteomes" id="UP001177021">
    <property type="component" value="Unassembled WGS sequence"/>
</dbReference>
<reference evidence="1" key="1">
    <citation type="submission" date="2023-10" db="EMBL/GenBank/DDBJ databases">
        <authorList>
            <person name="Rodriguez Cubillos JULIANA M."/>
            <person name="De Vega J."/>
        </authorList>
    </citation>
    <scope>NUCLEOTIDE SEQUENCE</scope>
</reference>
<comment type="caution">
    <text evidence="1">The sequence shown here is derived from an EMBL/GenBank/DDBJ whole genome shotgun (WGS) entry which is preliminary data.</text>
</comment>
<name>A0ACB0L3M8_TRIPR</name>
<evidence type="ECO:0000313" key="2">
    <source>
        <dbReference type="Proteomes" id="UP001177021"/>
    </source>
</evidence>
<dbReference type="EMBL" id="CASHSV030000409">
    <property type="protein sequence ID" value="CAJ2663192.1"/>
    <property type="molecule type" value="Genomic_DNA"/>
</dbReference>
<accession>A0ACB0L3M8</accession>
<evidence type="ECO:0000313" key="1">
    <source>
        <dbReference type="EMBL" id="CAJ2663192.1"/>
    </source>
</evidence>
<protein>
    <submittedName>
        <fullName evidence="1">Uncharacterized protein</fullName>
    </submittedName>
</protein>
<organism evidence="1 2">
    <name type="scientific">Trifolium pratense</name>
    <name type="common">Red clover</name>
    <dbReference type="NCBI Taxonomy" id="57577"/>
    <lineage>
        <taxon>Eukaryota</taxon>
        <taxon>Viridiplantae</taxon>
        <taxon>Streptophyta</taxon>
        <taxon>Embryophyta</taxon>
        <taxon>Tracheophyta</taxon>
        <taxon>Spermatophyta</taxon>
        <taxon>Magnoliopsida</taxon>
        <taxon>eudicotyledons</taxon>
        <taxon>Gunneridae</taxon>
        <taxon>Pentapetalae</taxon>
        <taxon>rosids</taxon>
        <taxon>fabids</taxon>
        <taxon>Fabales</taxon>
        <taxon>Fabaceae</taxon>
        <taxon>Papilionoideae</taxon>
        <taxon>50 kb inversion clade</taxon>
        <taxon>NPAAA clade</taxon>
        <taxon>Hologalegina</taxon>
        <taxon>IRL clade</taxon>
        <taxon>Trifolieae</taxon>
        <taxon>Trifolium</taxon>
    </lineage>
</organism>
<sequence length="190" mass="21937">MCQELLRHFWSSYPVTTQSLVNKARRLKDVISQIDTKLEEIKVSAQSDLRHQVSLVVHPKHQALEAALVHYGAEIRKEMLKGQSQMVMFRRMWILHNWNDEQCVKLLKNCYKAIPNDGKVIVVESILPILPDNTIISKTCSQIDLNMMVYHEGGKERTKNEFIELALKSGFSGIKFAICVSGMWVMEFFK</sequence>
<gene>
    <name evidence="1" type="ORF">MILVUS5_LOCUS28666</name>
</gene>
<proteinExistence type="predicted"/>